<organism evidence="4 5">
    <name type="scientific">Microbacterium aoyamense</name>
    <dbReference type="NCBI Taxonomy" id="344166"/>
    <lineage>
        <taxon>Bacteria</taxon>
        <taxon>Bacillati</taxon>
        <taxon>Actinomycetota</taxon>
        <taxon>Actinomycetes</taxon>
        <taxon>Micrococcales</taxon>
        <taxon>Microbacteriaceae</taxon>
        <taxon>Microbacterium</taxon>
    </lineage>
</organism>
<dbReference type="InterPro" id="IPR000120">
    <property type="entry name" value="Amidase"/>
</dbReference>
<feature type="region of interest" description="Disordered" evidence="2">
    <location>
        <begin position="129"/>
        <end position="157"/>
    </location>
</feature>
<evidence type="ECO:0000313" key="5">
    <source>
        <dbReference type="Proteomes" id="UP001501343"/>
    </source>
</evidence>
<name>A0ABP5AVR5_9MICO</name>
<dbReference type="Gene3D" id="3.90.1300.10">
    <property type="entry name" value="Amidase signature (AS) domain"/>
    <property type="match status" value="1"/>
</dbReference>
<gene>
    <name evidence="4" type="primary">gatA_2</name>
    <name evidence="4" type="ORF">GCM10009775_13570</name>
</gene>
<dbReference type="PANTHER" id="PTHR11895:SF7">
    <property type="entry name" value="GLUTAMYL-TRNA(GLN) AMIDOTRANSFERASE SUBUNIT A, MITOCHONDRIAL"/>
    <property type="match status" value="1"/>
</dbReference>
<protein>
    <submittedName>
        <fullName evidence="4">Asp-tRNA(Asn)/Glu-tRNA(Gln) amidotransferase subunit GatA</fullName>
    </submittedName>
</protein>
<evidence type="ECO:0000256" key="1">
    <source>
        <dbReference type="ARBA" id="ARBA00009199"/>
    </source>
</evidence>
<keyword evidence="5" id="KW-1185">Reference proteome</keyword>
<sequence>MADLPLTLADAAAGLRSRAFSSVELTTALRARADEFDSVLGSYVARFDESALRAAAQADADFASGIDRGPLQGIPIGVKDLLAASEGPTTANSIVLDPAWGAGTDAPVVRRLRHAGAVLTGKTSTYEFAMSPPHPSSPFPTARNPWDLSRSPGGSSSGSASGVAAGFFLAALGTDTGGSIRGPAAWTGITGLKPTFGLVPKSGCVPLAQSLDHVGPMAPSAQDCALVLQVIAGHHASDESSARRPVDRFAVDPHRDLTGMRIGVVREHHFPENSDPAAEPAYRDALARLEERGAVLVDVALPRYREAVASVWIMVSGDALAYHLDDLRSRWDDFLPTTRLNVATGALISGADMVQAARARRIAQLELADLFRHVDIIATPTATIPAAPLADLMVPGIERGLGGGVFTPYWNAVGVPTIAVPMGANAEGLPLSIQLAAPAFADRLLLDVAAAYQRDTDWHLRRPEFGDSGVGASGPAPTRDLADLQQVRTLLAASGIHPPEDDIETLADAYAPRREMVEWLYALAEARYGTTSLINEVAPERVSWSDPEGDER</sequence>
<dbReference type="PROSITE" id="PS00571">
    <property type="entry name" value="AMIDASES"/>
    <property type="match status" value="1"/>
</dbReference>
<feature type="domain" description="Amidase" evidence="3">
    <location>
        <begin position="24"/>
        <end position="446"/>
    </location>
</feature>
<evidence type="ECO:0000259" key="3">
    <source>
        <dbReference type="Pfam" id="PF01425"/>
    </source>
</evidence>
<comment type="similarity">
    <text evidence="1">Belongs to the amidase family.</text>
</comment>
<dbReference type="SUPFAM" id="SSF75304">
    <property type="entry name" value="Amidase signature (AS) enzymes"/>
    <property type="match status" value="1"/>
</dbReference>
<reference evidence="5" key="1">
    <citation type="journal article" date="2019" name="Int. J. Syst. Evol. Microbiol.">
        <title>The Global Catalogue of Microorganisms (GCM) 10K type strain sequencing project: providing services to taxonomists for standard genome sequencing and annotation.</title>
        <authorList>
            <consortium name="The Broad Institute Genomics Platform"/>
            <consortium name="The Broad Institute Genome Sequencing Center for Infectious Disease"/>
            <person name="Wu L."/>
            <person name="Ma J."/>
        </authorList>
    </citation>
    <scope>NUCLEOTIDE SEQUENCE [LARGE SCALE GENOMIC DNA]</scope>
    <source>
        <strain evidence="5">JCM 14900</strain>
    </source>
</reference>
<dbReference type="InterPro" id="IPR023631">
    <property type="entry name" value="Amidase_dom"/>
</dbReference>
<evidence type="ECO:0000313" key="4">
    <source>
        <dbReference type="EMBL" id="GAA1922364.1"/>
    </source>
</evidence>
<accession>A0ABP5AVR5</accession>
<dbReference type="InterPro" id="IPR036928">
    <property type="entry name" value="AS_sf"/>
</dbReference>
<comment type="caution">
    <text evidence="4">The sequence shown here is derived from an EMBL/GenBank/DDBJ whole genome shotgun (WGS) entry which is preliminary data.</text>
</comment>
<dbReference type="Proteomes" id="UP001501343">
    <property type="component" value="Unassembled WGS sequence"/>
</dbReference>
<dbReference type="Pfam" id="PF01425">
    <property type="entry name" value="Amidase"/>
    <property type="match status" value="1"/>
</dbReference>
<dbReference type="InterPro" id="IPR020556">
    <property type="entry name" value="Amidase_CS"/>
</dbReference>
<dbReference type="PANTHER" id="PTHR11895">
    <property type="entry name" value="TRANSAMIDASE"/>
    <property type="match status" value="1"/>
</dbReference>
<evidence type="ECO:0000256" key="2">
    <source>
        <dbReference type="SAM" id="MobiDB-lite"/>
    </source>
</evidence>
<proteinExistence type="inferred from homology"/>
<dbReference type="EMBL" id="BAAAOF010000002">
    <property type="protein sequence ID" value="GAA1922364.1"/>
    <property type="molecule type" value="Genomic_DNA"/>
</dbReference>